<dbReference type="FunFam" id="2.10.25.10:FF:000125">
    <property type="entry name" value="Neurogenic locus notch protein-like"/>
    <property type="match status" value="1"/>
</dbReference>
<dbReference type="SMART" id="SM00181">
    <property type="entry name" value="EGF"/>
    <property type="match status" value="15"/>
</dbReference>
<dbReference type="InterPro" id="IPR049883">
    <property type="entry name" value="NOTCH1_EGF-like"/>
</dbReference>
<protein>
    <recommendedName>
        <fullName evidence="11">EGF-like domain-containing protein</fullName>
    </recommendedName>
</protein>
<dbReference type="FunFam" id="2.10.25.10:FF:000038">
    <property type="entry name" value="Fibrillin 2"/>
    <property type="match status" value="1"/>
</dbReference>
<feature type="disulfide bond" evidence="8">
    <location>
        <begin position="795"/>
        <end position="804"/>
    </location>
</feature>
<feature type="non-terminal residue" evidence="12">
    <location>
        <position position="924"/>
    </location>
</feature>
<feature type="domain" description="EGF-like" evidence="11">
    <location>
        <begin position="768"/>
        <end position="805"/>
    </location>
</feature>
<dbReference type="InterPro" id="IPR018097">
    <property type="entry name" value="EGF_Ca-bd_CS"/>
</dbReference>
<evidence type="ECO:0000256" key="3">
    <source>
        <dbReference type="ARBA" id="ARBA00022536"/>
    </source>
</evidence>
<evidence type="ECO:0000256" key="2">
    <source>
        <dbReference type="ARBA" id="ARBA00022525"/>
    </source>
</evidence>
<feature type="disulfide bond" evidence="8">
    <location>
        <begin position="711"/>
        <end position="720"/>
    </location>
</feature>
<evidence type="ECO:0000256" key="6">
    <source>
        <dbReference type="ARBA" id="ARBA00023157"/>
    </source>
</evidence>
<comment type="caution">
    <text evidence="8">Lacks conserved residue(s) required for the propagation of feature annotation.</text>
</comment>
<feature type="disulfide bond" evidence="8">
    <location>
        <begin position="834"/>
        <end position="843"/>
    </location>
</feature>
<accession>A0A085NB81</accession>
<feature type="domain" description="EGF-like" evidence="11">
    <location>
        <begin position="607"/>
        <end position="643"/>
    </location>
</feature>
<feature type="chain" id="PRO_5001795873" description="EGF-like domain-containing protein" evidence="10">
    <location>
        <begin position="36"/>
        <end position="924"/>
    </location>
</feature>
<feature type="domain" description="EGF-like" evidence="11">
    <location>
        <begin position="253"/>
        <end position="290"/>
    </location>
</feature>
<dbReference type="SUPFAM" id="SSF57196">
    <property type="entry name" value="EGF/Laminin"/>
    <property type="match status" value="5"/>
</dbReference>
<dbReference type="InterPro" id="IPR000742">
    <property type="entry name" value="EGF"/>
</dbReference>
<dbReference type="SMART" id="SM00179">
    <property type="entry name" value="EGF_CA"/>
    <property type="match status" value="13"/>
</dbReference>
<keyword evidence="6 8" id="KW-1015">Disulfide bond</keyword>
<feature type="disulfide bond" evidence="8">
    <location>
        <begin position="319"/>
        <end position="328"/>
    </location>
</feature>
<dbReference type="EMBL" id="KL367521">
    <property type="protein sequence ID" value="KFD66727.1"/>
    <property type="molecule type" value="Genomic_DNA"/>
</dbReference>
<feature type="disulfide bond" evidence="8">
    <location>
        <begin position="280"/>
        <end position="289"/>
    </location>
</feature>
<dbReference type="PROSITE" id="PS01187">
    <property type="entry name" value="EGF_CA"/>
    <property type="match status" value="3"/>
</dbReference>
<evidence type="ECO:0000256" key="7">
    <source>
        <dbReference type="ARBA" id="ARBA00023180"/>
    </source>
</evidence>
<dbReference type="Gene3D" id="2.10.25.10">
    <property type="entry name" value="Laminin"/>
    <property type="match status" value="13"/>
</dbReference>
<dbReference type="InterPro" id="IPR009030">
    <property type="entry name" value="Growth_fac_rcpt_cys_sf"/>
</dbReference>
<feature type="domain" description="EGF-like" evidence="11">
    <location>
        <begin position="645"/>
        <end position="682"/>
    </location>
</feature>
<feature type="domain" description="EGF-like" evidence="11">
    <location>
        <begin position="807"/>
        <end position="844"/>
    </location>
</feature>
<dbReference type="Pfam" id="PF00008">
    <property type="entry name" value="EGF"/>
    <property type="match status" value="3"/>
</dbReference>
<evidence type="ECO:0000256" key="8">
    <source>
        <dbReference type="PROSITE-ProRule" id="PRU00076"/>
    </source>
</evidence>
<reference evidence="12" key="1">
    <citation type="journal article" date="2014" name="Nat. Genet.">
        <title>Genome and transcriptome of the porcine whipworm Trichuris suis.</title>
        <authorList>
            <person name="Jex A.R."/>
            <person name="Nejsum P."/>
            <person name="Schwarz E.M."/>
            <person name="Hu L."/>
            <person name="Young N.D."/>
            <person name="Hall R.S."/>
            <person name="Korhonen P.K."/>
            <person name="Liao S."/>
            <person name="Thamsborg S."/>
            <person name="Xia J."/>
            <person name="Xu P."/>
            <person name="Wang S."/>
            <person name="Scheerlinck J.P."/>
            <person name="Hofmann A."/>
            <person name="Sternberg P.W."/>
            <person name="Wang J."/>
            <person name="Gasser R.B."/>
        </authorList>
    </citation>
    <scope>NUCLEOTIDE SEQUENCE [LARGE SCALE GENOMIC DNA]</scope>
    <source>
        <strain evidence="12">DCEP-RM93F</strain>
    </source>
</reference>
<keyword evidence="3 8" id="KW-0245">EGF-like domain</keyword>
<feature type="disulfide bond" evidence="8">
    <location>
        <begin position="633"/>
        <end position="642"/>
    </location>
</feature>
<feature type="domain" description="EGF-like" evidence="11">
    <location>
        <begin position="331"/>
        <end position="368"/>
    </location>
</feature>
<feature type="domain" description="EGF-like" evidence="11">
    <location>
        <begin position="684"/>
        <end position="721"/>
    </location>
</feature>
<feature type="transmembrane region" description="Helical" evidence="9">
    <location>
        <begin position="884"/>
        <end position="904"/>
    </location>
</feature>
<dbReference type="GO" id="GO:0005509">
    <property type="term" value="F:calcium ion binding"/>
    <property type="evidence" value="ECO:0007669"/>
    <property type="project" value="InterPro"/>
</dbReference>
<proteinExistence type="predicted"/>
<dbReference type="FunFam" id="2.10.25.10:FF:000014">
    <property type="entry name" value="Latent-transforming growth factor beta-binding protein 3"/>
    <property type="match status" value="1"/>
</dbReference>
<dbReference type="Proteomes" id="UP000030758">
    <property type="component" value="Unassembled WGS sequence"/>
</dbReference>
<dbReference type="PROSITE" id="PS50026">
    <property type="entry name" value="EGF_3"/>
    <property type="match status" value="14"/>
</dbReference>
<keyword evidence="5" id="KW-0677">Repeat</keyword>
<dbReference type="InterPro" id="IPR001881">
    <property type="entry name" value="EGF-like_Ca-bd_dom"/>
</dbReference>
<evidence type="ECO:0000256" key="10">
    <source>
        <dbReference type="SAM" id="SignalP"/>
    </source>
</evidence>
<feature type="disulfide bond" evidence="8">
    <location>
        <begin position="358"/>
        <end position="367"/>
    </location>
</feature>
<dbReference type="SUPFAM" id="SSF57184">
    <property type="entry name" value="Growth factor receptor domain"/>
    <property type="match status" value="3"/>
</dbReference>
<feature type="disulfide bond" evidence="8">
    <location>
        <begin position="531"/>
        <end position="540"/>
    </location>
</feature>
<dbReference type="Pfam" id="PF07645">
    <property type="entry name" value="EGF_CA"/>
    <property type="match status" value="7"/>
</dbReference>
<sequence>MPMFPNRQFRGHCAWRKSVVGLFAVLCSFAWPTFAFHCPGDVNPQFEMSYYDNNSGHCVTVRDLKGSSGIKNWIVSAKDVCSASFPNSTIHSWTEFQLDSMSSHLNDIQSRLGQTVLNGIYISAVRIERSSKVMILETFDYNNHMSTTYRCELIEVAEEQWFVNCSLPLLPEHLMAIFTGKMKPPICLVGRLHKGETNRIPRTTAIECNDINDQVDIAFCEHADLDAYCSKWGKTGECAACSSGLSGRYCETDINECSVNSLCGAHGICINAWGTYMCNCMKGYTGKFCDAEIDECLLKMPCGDNGVCQKLDKDFICICKQGYTGRLCELDVNECLVSDVCHNNGYCTNTNGSYYCLCNEGYTGQTCESDVDECVNKSLCNDRGECRNTNGSFYCECRNGYTGNLCEKNITECVLRNSCGIHGKCLSNNGSFTCACDLGYTGQLCTEDIDECLTGSPCGLRGSCENMVGSFKCHCLQGSTGPLCKQGKCLFKHYLSKREHYPLSDVDECAQRVCKNGGTCVNVRFSFWCVCRKGFTGSLCQQDIDECKHNETICGLHGECTNLVGSYKCECFDGYTGVYCETAPISAGASKEGDYAPMHLLHFDAAVMSMCDVEACGPLGKCFVRNNNFTCLCAAGVTGRLCNKAASDCWVDNPCGRNGFCRQVGNSFTCKCSYGHTGRLCDRLIDFCKNTSICNGGKCISDLQGGYYCVCPVGFTGSNCEIAYKPCESQHCSINGVCEILNETDRVDANNHRCICNAGWTGPRCTEKVDMCKGNDICGINGRCVENAGKLYCLCKAGYSGDHCEEKIKRCLILNPCGNGGVCRTYDHNFRCECFAGFTGELCENGLHSERPVGKFPMDPKDDSVRYLDDRKGKGQQRSGKDIAFNYTIIGIVVAISLCLMLLLMGRAARISRAAEKKQNPLSP</sequence>
<dbReference type="GO" id="GO:0005576">
    <property type="term" value="C:extracellular region"/>
    <property type="evidence" value="ECO:0007669"/>
    <property type="project" value="UniProtKB-SubCell"/>
</dbReference>
<feature type="disulfide bond" evidence="8">
    <location>
        <begin position="436"/>
        <end position="445"/>
    </location>
</feature>
<dbReference type="GO" id="GO:0016020">
    <property type="term" value="C:membrane"/>
    <property type="evidence" value="ECO:0007669"/>
    <property type="project" value="UniProtKB-SubCell"/>
</dbReference>
<evidence type="ECO:0000256" key="4">
    <source>
        <dbReference type="ARBA" id="ARBA00022729"/>
    </source>
</evidence>
<feature type="domain" description="EGF-like" evidence="11">
    <location>
        <begin position="292"/>
        <end position="329"/>
    </location>
</feature>
<evidence type="ECO:0000256" key="1">
    <source>
        <dbReference type="ARBA" id="ARBA00004613"/>
    </source>
</evidence>
<comment type="subcellular location">
    <subcellularLocation>
        <location evidence="1">Secreted</location>
    </subcellularLocation>
</comment>
<dbReference type="PROSITE" id="PS00022">
    <property type="entry name" value="EGF_1"/>
    <property type="match status" value="14"/>
</dbReference>
<gene>
    <name evidence="12" type="ORF">M514_06828</name>
</gene>
<keyword evidence="9" id="KW-0812">Transmembrane</keyword>
<feature type="domain" description="EGF-like" evidence="11">
    <location>
        <begin position="409"/>
        <end position="446"/>
    </location>
</feature>
<feature type="domain" description="EGF-like" evidence="11">
    <location>
        <begin position="370"/>
        <end position="407"/>
    </location>
</feature>
<dbReference type="InterPro" id="IPR051022">
    <property type="entry name" value="Notch_Cell-Fate_Det"/>
</dbReference>
<feature type="domain" description="EGF-like" evidence="11">
    <location>
        <begin position="448"/>
        <end position="485"/>
    </location>
</feature>
<feature type="domain" description="EGF-like" evidence="11">
    <location>
        <begin position="543"/>
        <end position="581"/>
    </location>
</feature>
<feature type="disulfide bond" evidence="8">
    <location>
        <begin position="756"/>
        <end position="765"/>
    </location>
</feature>
<dbReference type="PROSITE" id="PS00010">
    <property type="entry name" value="ASX_HYDROXYL"/>
    <property type="match status" value="6"/>
</dbReference>
<keyword evidence="9" id="KW-1133">Transmembrane helix</keyword>
<evidence type="ECO:0000256" key="5">
    <source>
        <dbReference type="ARBA" id="ARBA00022737"/>
    </source>
</evidence>
<feature type="disulfide bond" evidence="8">
    <location>
        <begin position="672"/>
        <end position="681"/>
    </location>
</feature>
<feature type="domain" description="EGF-like" evidence="11">
    <location>
        <begin position="723"/>
        <end position="766"/>
    </location>
</feature>
<feature type="signal peptide" evidence="10">
    <location>
        <begin position="1"/>
        <end position="35"/>
    </location>
</feature>
<feature type="disulfide bond" evidence="8">
    <location>
        <begin position="475"/>
        <end position="484"/>
    </location>
</feature>
<name>A0A085NB81_9BILA</name>
<dbReference type="AlphaFoldDB" id="A0A085NB81"/>
<dbReference type="PANTHER" id="PTHR24049">
    <property type="entry name" value="CRUMBS FAMILY MEMBER"/>
    <property type="match status" value="1"/>
</dbReference>
<evidence type="ECO:0000313" key="12">
    <source>
        <dbReference type="EMBL" id="KFD66727.1"/>
    </source>
</evidence>
<keyword evidence="7" id="KW-0325">Glycoprotein</keyword>
<feature type="disulfide bond" evidence="8">
    <location>
        <begin position="397"/>
        <end position="406"/>
    </location>
</feature>
<keyword evidence="9" id="KW-0472">Membrane</keyword>
<keyword evidence="2" id="KW-0964">Secreted</keyword>
<evidence type="ECO:0000256" key="9">
    <source>
        <dbReference type="SAM" id="Phobius"/>
    </source>
</evidence>
<keyword evidence="4 10" id="KW-0732">Signal</keyword>
<evidence type="ECO:0000259" key="11">
    <source>
        <dbReference type="PROSITE" id="PS50026"/>
    </source>
</evidence>
<feature type="domain" description="EGF-like" evidence="11">
    <location>
        <begin position="505"/>
        <end position="541"/>
    </location>
</feature>
<dbReference type="PROSITE" id="PS01186">
    <property type="entry name" value="EGF_2"/>
    <property type="match status" value="11"/>
</dbReference>
<dbReference type="InterPro" id="IPR000152">
    <property type="entry name" value="EGF-type_Asp/Asn_hydroxyl_site"/>
</dbReference>
<feature type="disulfide bond" evidence="8">
    <location>
        <begin position="571"/>
        <end position="580"/>
    </location>
</feature>
<dbReference type="FunFam" id="2.10.25.10:FF:000173">
    <property type="entry name" value="Neurogenic locus notch protein 2"/>
    <property type="match status" value="1"/>
</dbReference>
<dbReference type="CDD" id="cd00054">
    <property type="entry name" value="EGF_CA"/>
    <property type="match status" value="11"/>
</dbReference>
<organism evidence="12">
    <name type="scientific">Trichuris suis</name>
    <name type="common">pig whipworm</name>
    <dbReference type="NCBI Taxonomy" id="68888"/>
    <lineage>
        <taxon>Eukaryota</taxon>
        <taxon>Metazoa</taxon>
        <taxon>Ecdysozoa</taxon>
        <taxon>Nematoda</taxon>
        <taxon>Enoplea</taxon>
        <taxon>Dorylaimia</taxon>
        <taxon>Trichinellida</taxon>
        <taxon>Trichuridae</taxon>
        <taxon>Trichuris</taxon>
    </lineage>
</organism>